<dbReference type="HOGENOM" id="CLU_131430_0_1_10"/>
<dbReference type="AlphaFoldDB" id="C6Y0B1"/>
<dbReference type="PANTHER" id="PTHR36114">
    <property type="entry name" value="16.7 KDA PROTEIN IN WHIE LOCUS"/>
    <property type="match status" value="1"/>
</dbReference>
<dbReference type="STRING" id="485917.Phep_2620"/>
<gene>
    <name evidence="2" type="ordered locus">Phep_2620</name>
</gene>
<evidence type="ECO:0000259" key="1">
    <source>
        <dbReference type="Pfam" id="PF07883"/>
    </source>
</evidence>
<protein>
    <submittedName>
        <fullName evidence="2">Cupin 2 conserved barrel domain protein</fullName>
    </submittedName>
</protein>
<dbReference type="InterPro" id="IPR011051">
    <property type="entry name" value="RmlC_Cupin_sf"/>
</dbReference>
<dbReference type="InterPro" id="IPR014710">
    <property type="entry name" value="RmlC-like_jellyroll"/>
</dbReference>
<dbReference type="RefSeq" id="WP_015808434.1">
    <property type="nucleotide sequence ID" value="NC_013061.1"/>
</dbReference>
<sequence length="99" mass="11552">MSGKYHNLPLNMVNDHIIRISIMTLPYYWHYHPNSDESFLCLEGQLIIELQDQLIELSPGQLYTIPANVLHRTRPKGERSVNLSFELESMQTIKKEPES</sequence>
<dbReference type="SUPFAM" id="SSF51182">
    <property type="entry name" value="RmlC-like cupins"/>
    <property type="match status" value="1"/>
</dbReference>
<dbReference type="KEGG" id="phe:Phep_2620"/>
<dbReference type="Pfam" id="PF07883">
    <property type="entry name" value="Cupin_2"/>
    <property type="match status" value="1"/>
</dbReference>
<dbReference type="InterPro" id="IPR052044">
    <property type="entry name" value="PKS_Associated_Protein"/>
</dbReference>
<dbReference type="Proteomes" id="UP000000852">
    <property type="component" value="Chromosome"/>
</dbReference>
<dbReference type="EMBL" id="CP001681">
    <property type="protein sequence ID" value="ACU04823.1"/>
    <property type="molecule type" value="Genomic_DNA"/>
</dbReference>
<dbReference type="eggNOG" id="COG0662">
    <property type="taxonomic scope" value="Bacteria"/>
</dbReference>
<evidence type="ECO:0000313" key="2">
    <source>
        <dbReference type="EMBL" id="ACU04823.1"/>
    </source>
</evidence>
<feature type="domain" description="Cupin type-2" evidence="1">
    <location>
        <begin position="29"/>
        <end position="79"/>
    </location>
</feature>
<dbReference type="Gene3D" id="2.60.120.10">
    <property type="entry name" value="Jelly Rolls"/>
    <property type="match status" value="1"/>
</dbReference>
<reference evidence="2 3" key="1">
    <citation type="journal article" date="2009" name="Stand. Genomic Sci.">
        <title>Complete genome sequence of Pedobacter heparinus type strain (HIM 762-3).</title>
        <authorList>
            <person name="Han C."/>
            <person name="Spring S."/>
            <person name="Lapidus A."/>
            <person name="Del Rio T.G."/>
            <person name="Tice H."/>
            <person name="Copeland A."/>
            <person name="Cheng J.F."/>
            <person name="Lucas S."/>
            <person name="Chen F."/>
            <person name="Nolan M."/>
            <person name="Bruce D."/>
            <person name="Goodwin L."/>
            <person name="Pitluck S."/>
            <person name="Ivanova N."/>
            <person name="Mavromatis K."/>
            <person name="Mikhailova N."/>
            <person name="Pati A."/>
            <person name="Chen A."/>
            <person name="Palaniappan K."/>
            <person name="Land M."/>
            <person name="Hauser L."/>
            <person name="Chang Y.J."/>
            <person name="Jeffries C.C."/>
            <person name="Saunders E."/>
            <person name="Chertkov O."/>
            <person name="Brettin T."/>
            <person name="Goker M."/>
            <person name="Rohde M."/>
            <person name="Bristow J."/>
            <person name="Eisen J.A."/>
            <person name="Markowitz V."/>
            <person name="Hugenholtz P."/>
            <person name="Kyrpides N.C."/>
            <person name="Klenk H.P."/>
            <person name="Detter J.C."/>
        </authorList>
    </citation>
    <scope>NUCLEOTIDE SEQUENCE [LARGE SCALE GENOMIC DNA]</scope>
    <source>
        <strain evidence="3">ATCC 13125 / DSM 2366 / CIP 104194 / JCM 7457 / NBRC 12017 / NCIMB 9290 / NRRL B-14731 / HIM 762-3</strain>
    </source>
</reference>
<organism evidence="2 3">
    <name type="scientific">Pedobacter heparinus (strain ATCC 13125 / DSM 2366 / CIP 104194 / JCM 7457 / NBRC 12017 / NCIMB 9290 / NRRL B-14731 / HIM 762-3)</name>
    <dbReference type="NCBI Taxonomy" id="485917"/>
    <lineage>
        <taxon>Bacteria</taxon>
        <taxon>Pseudomonadati</taxon>
        <taxon>Bacteroidota</taxon>
        <taxon>Sphingobacteriia</taxon>
        <taxon>Sphingobacteriales</taxon>
        <taxon>Sphingobacteriaceae</taxon>
        <taxon>Pedobacter</taxon>
    </lineage>
</organism>
<name>C6Y0B1_PEDHD</name>
<evidence type="ECO:0000313" key="3">
    <source>
        <dbReference type="Proteomes" id="UP000000852"/>
    </source>
</evidence>
<proteinExistence type="predicted"/>
<keyword evidence="3" id="KW-1185">Reference proteome</keyword>
<accession>C6Y0B1</accession>
<dbReference type="InterPro" id="IPR013096">
    <property type="entry name" value="Cupin_2"/>
</dbReference>
<dbReference type="PANTHER" id="PTHR36114:SF1">
    <property type="entry name" value="16.7 KDA PROTEIN IN WHIE LOCUS"/>
    <property type="match status" value="1"/>
</dbReference>